<dbReference type="KEGG" id="spu:105437121"/>
<keyword evidence="2" id="KW-0812">Transmembrane</keyword>
<feature type="region of interest" description="Disordered" evidence="1">
    <location>
        <begin position="165"/>
        <end position="185"/>
    </location>
</feature>
<keyword evidence="5" id="KW-1185">Reference proteome</keyword>
<keyword evidence="2" id="KW-1133">Transmembrane helix</keyword>
<reference evidence="5" key="1">
    <citation type="submission" date="2015-02" db="EMBL/GenBank/DDBJ databases">
        <title>Genome sequencing for Strongylocentrotus purpuratus.</title>
        <authorList>
            <person name="Murali S."/>
            <person name="Liu Y."/>
            <person name="Vee V."/>
            <person name="English A."/>
            <person name="Wang M."/>
            <person name="Skinner E."/>
            <person name="Han Y."/>
            <person name="Muzny D.M."/>
            <person name="Worley K.C."/>
            <person name="Gibbs R.A."/>
        </authorList>
    </citation>
    <scope>NUCLEOTIDE SEQUENCE</scope>
</reference>
<dbReference type="RefSeq" id="XP_011661694.2">
    <property type="nucleotide sequence ID" value="XM_011663392.2"/>
</dbReference>
<evidence type="ECO:0000313" key="5">
    <source>
        <dbReference type="Proteomes" id="UP000007110"/>
    </source>
</evidence>
<sequence>MYITRCHNYHHLLVLICFAILVEICQARRSRTVRRVRTRYGSTSTGTSSSSPATADVILISCAVIGVVCILGGIYSCCRQWMKSQAQKEEQEKQAVIATQAQHAASNDQAATNHALSSYTQPGKGTYSTGPGYTKTSIPLYPLEMAPPTYNQAITSTEYTYQSAEDSYEKYRTDDVTQEASWLSR</sequence>
<name>A0A7M7HI86_STRPU</name>
<feature type="chain" id="PRO_5029543626" evidence="3">
    <location>
        <begin position="28"/>
        <end position="185"/>
    </location>
</feature>
<organism evidence="4 5">
    <name type="scientific">Strongylocentrotus purpuratus</name>
    <name type="common">Purple sea urchin</name>
    <dbReference type="NCBI Taxonomy" id="7668"/>
    <lineage>
        <taxon>Eukaryota</taxon>
        <taxon>Metazoa</taxon>
        <taxon>Echinodermata</taxon>
        <taxon>Eleutherozoa</taxon>
        <taxon>Echinozoa</taxon>
        <taxon>Echinoidea</taxon>
        <taxon>Euechinoidea</taxon>
        <taxon>Echinacea</taxon>
        <taxon>Camarodonta</taxon>
        <taxon>Echinidea</taxon>
        <taxon>Strongylocentrotidae</taxon>
        <taxon>Strongylocentrotus</taxon>
    </lineage>
</organism>
<protein>
    <submittedName>
        <fullName evidence="4">Uncharacterized protein</fullName>
    </submittedName>
</protein>
<dbReference type="EnsemblMetazoa" id="XM_011663392">
    <property type="protein sequence ID" value="XP_011661694"/>
    <property type="gene ID" value="LOC105437121"/>
</dbReference>
<keyword evidence="3" id="KW-0732">Signal</keyword>
<feature type="signal peptide" evidence="3">
    <location>
        <begin position="1"/>
        <end position="27"/>
    </location>
</feature>
<keyword evidence="2" id="KW-0472">Membrane</keyword>
<accession>A0A7M7HI86</accession>
<dbReference type="OMA" id="AILVEIC"/>
<evidence type="ECO:0000256" key="2">
    <source>
        <dbReference type="SAM" id="Phobius"/>
    </source>
</evidence>
<dbReference type="GeneID" id="105437121"/>
<evidence type="ECO:0000256" key="1">
    <source>
        <dbReference type="SAM" id="MobiDB-lite"/>
    </source>
</evidence>
<feature type="transmembrane region" description="Helical" evidence="2">
    <location>
        <begin position="57"/>
        <end position="78"/>
    </location>
</feature>
<dbReference type="InParanoid" id="A0A7M7HI86"/>
<reference evidence="4" key="2">
    <citation type="submission" date="2021-01" db="UniProtKB">
        <authorList>
            <consortium name="EnsemblMetazoa"/>
        </authorList>
    </citation>
    <scope>IDENTIFICATION</scope>
</reference>
<evidence type="ECO:0000256" key="3">
    <source>
        <dbReference type="SAM" id="SignalP"/>
    </source>
</evidence>
<evidence type="ECO:0000313" key="4">
    <source>
        <dbReference type="EnsemblMetazoa" id="XP_011661694"/>
    </source>
</evidence>
<proteinExistence type="predicted"/>
<dbReference type="Proteomes" id="UP000007110">
    <property type="component" value="Unassembled WGS sequence"/>
</dbReference>
<dbReference type="AlphaFoldDB" id="A0A7M7HI86"/>